<protein>
    <submittedName>
        <fullName evidence="5">GntR family transcriptional regulator</fullName>
    </submittedName>
</protein>
<dbReference type="KEGG" id="aarc:G127AT_12155"/>
<gene>
    <name evidence="5" type="ORF">G127AT_12155</name>
</gene>
<reference evidence="5" key="1">
    <citation type="submission" date="2021-03" db="EMBL/GenBank/DDBJ databases">
        <title>Agromyces archimandritus sp. nov., isolated from the cockroach Archimandrita tessellata.</title>
        <authorList>
            <person name="Guzman J."/>
            <person name="Ortuzar M."/>
            <person name="Poehlein A."/>
            <person name="Daniel R."/>
            <person name="Trujillo M."/>
            <person name="Vilcinskas A."/>
        </authorList>
    </citation>
    <scope>NUCLEOTIDE SEQUENCE</scope>
    <source>
        <strain evidence="5">G127AT</strain>
    </source>
</reference>
<dbReference type="InterPro" id="IPR036388">
    <property type="entry name" value="WH-like_DNA-bd_sf"/>
</dbReference>
<dbReference type="PROSITE" id="PS50949">
    <property type="entry name" value="HTH_GNTR"/>
    <property type="match status" value="1"/>
</dbReference>
<feature type="domain" description="HTH gntR-type" evidence="4">
    <location>
        <begin position="9"/>
        <end position="77"/>
    </location>
</feature>
<dbReference type="GO" id="GO:0003700">
    <property type="term" value="F:DNA-binding transcription factor activity"/>
    <property type="evidence" value="ECO:0007669"/>
    <property type="project" value="InterPro"/>
</dbReference>
<dbReference type="Pfam" id="PF00392">
    <property type="entry name" value="GntR"/>
    <property type="match status" value="1"/>
</dbReference>
<dbReference type="InterPro" id="IPR000524">
    <property type="entry name" value="Tscrpt_reg_HTH_GntR"/>
</dbReference>
<dbReference type="InterPro" id="IPR036390">
    <property type="entry name" value="WH_DNA-bd_sf"/>
</dbReference>
<accession>A0A975IQ44</accession>
<evidence type="ECO:0000256" key="2">
    <source>
        <dbReference type="ARBA" id="ARBA00023125"/>
    </source>
</evidence>
<dbReference type="PANTHER" id="PTHR38445:SF9">
    <property type="entry name" value="HTH-TYPE TRANSCRIPTIONAL REPRESSOR YTRA"/>
    <property type="match status" value="1"/>
</dbReference>
<evidence type="ECO:0000313" key="5">
    <source>
        <dbReference type="EMBL" id="QTX06308.1"/>
    </source>
</evidence>
<keyword evidence="3" id="KW-0804">Transcription</keyword>
<keyword evidence="2" id="KW-0238">DNA-binding</keyword>
<dbReference type="Proteomes" id="UP000671914">
    <property type="component" value="Chromosome"/>
</dbReference>
<dbReference type="PANTHER" id="PTHR38445">
    <property type="entry name" value="HTH-TYPE TRANSCRIPTIONAL REPRESSOR YTRA"/>
    <property type="match status" value="1"/>
</dbReference>
<dbReference type="PRINTS" id="PR00035">
    <property type="entry name" value="HTHGNTR"/>
</dbReference>
<keyword evidence="6" id="KW-1185">Reference proteome</keyword>
<dbReference type="AlphaFoldDB" id="A0A975IQ44"/>
<sequence length="310" mass="33192">MSLARHSDTPVYRQIVAQLAFTIEAGRLLDGDRLPGARLLAANLGINRNTVARAYAELRDLGLVEPRGRNGMVVCGAERARAASSARERGRGILEEAVGRCRELGLGDDDIRALLGGAAGPGAGPAPEISFVECNRDRAEYFAGALAAELAVPVDPLVLGEFEAGGVSSELVLTTFFHLAEVRRRFRGTGAEVIAIVVAPHLRTLVEIAQLPKGRVVGVWWTSEDQAVSVRDSFAQAGVTDLRVLTTGDDAELEGVELVVVPTESPALARRLEGRVRVLEYGNVLDAASVRMVREVVREHRAGRTFTGAK</sequence>
<keyword evidence="1" id="KW-0805">Transcription regulation</keyword>
<dbReference type="GO" id="GO:0003677">
    <property type="term" value="F:DNA binding"/>
    <property type="evidence" value="ECO:0007669"/>
    <property type="project" value="UniProtKB-KW"/>
</dbReference>
<evidence type="ECO:0000256" key="3">
    <source>
        <dbReference type="ARBA" id="ARBA00023163"/>
    </source>
</evidence>
<dbReference type="EMBL" id="CP071696">
    <property type="protein sequence ID" value="QTX06308.1"/>
    <property type="molecule type" value="Genomic_DNA"/>
</dbReference>
<dbReference type="SUPFAM" id="SSF46785">
    <property type="entry name" value="Winged helix' DNA-binding domain"/>
    <property type="match status" value="1"/>
</dbReference>
<evidence type="ECO:0000259" key="4">
    <source>
        <dbReference type="PROSITE" id="PS50949"/>
    </source>
</evidence>
<proteinExistence type="predicted"/>
<dbReference type="CDD" id="cd07377">
    <property type="entry name" value="WHTH_GntR"/>
    <property type="match status" value="1"/>
</dbReference>
<evidence type="ECO:0000256" key="1">
    <source>
        <dbReference type="ARBA" id="ARBA00023015"/>
    </source>
</evidence>
<dbReference type="Gene3D" id="1.10.10.10">
    <property type="entry name" value="Winged helix-like DNA-binding domain superfamily/Winged helix DNA-binding domain"/>
    <property type="match status" value="1"/>
</dbReference>
<organism evidence="5 6">
    <name type="scientific">Agromyces archimandritae</name>
    <dbReference type="NCBI Taxonomy" id="2781962"/>
    <lineage>
        <taxon>Bacteria</taxon>
        <taxon>Bacillati</taxon>
        <taxon>Actinomycetota</taxon>
        <taxon>Actinomycetes</taxon>
        <taxon>Micrococcales</taxon>
        <taxon>Microbacteriaceae</taxon>
        <taxon>Agromyces</taxon>
    </lineage>
</organism>
<name>A0A975IQ44_9MICO</name>
<dbReference type="SMART" id="SM00345">
    <property type="entry name" value="HTH_GNTR"/>
    <property type="match status" value="1"/>
</dbReference>
<evidence type="ECO:0000313" key="6">
    <source>
        <dbReference type="Proteomes" id="UP000671914"/>
    </source>
</evidence>